<organism evidence="3 4">
    <name type="scientific">Blastopirellula marina</name>
    <dbReference type="NCBI Taxonomy" id="124"/>
    <lineage>
        <taxon>Bacteria</taxon>
        <taxon>Pseudomonadati</taxon>
        <taxon>Planctomycetota</taxon>
        <taxon>Planctomycetia</taxon>
        <taxon>Pirellulales</taxon>
        <taxon>Pirellulaceae</taxon>
        <taxon>Blastopirellula</taxon>
    </lineage>
</organism>
<dbReference type="SUPFAM" id="SSF55781">
    <property type="entry name" value="GAF domain-like"/>
    <property type="match status" value="1"/>
</dbReference>
<dbReference type="Gene3D" id="2.40.30.170">
    <property type="match status" value="1"/>
</dbReference>
<evidence type="ECO:0000259" key="2">
    <source>
        <dbReference type="SMART" id="SM00065"/>
    </source>
</evidence>
<sequence>MGSQSPQSLLMNPQSAMSSESSSVNPESLESTKRQIRSLIQEIAALSKQNVPPEDYFREMLPKVVSALAAIGGAAWIYDEKRRPRLIYQVNLTRSLVDPEDSDGIRHLRLIEEMFKGAPGQLLPPQSGSIEDGASGNPTNSLLVIAPIKNEDQEVEGVIEIFQRPDSQPASQRGYLRFLEQMCGLTTEWFKTRQLKDYSDRQSLWAKIEQFSRAVHENLDLRQTAYTIANEGRRLIGCDRVSVALRRGRRWRVEAVSGQDVFDARSNQIVLLGKLTKTVMDTGEDFWFTGHTENLSPQLESAVHDYVDESHTKTIAIIPLRRPEHATDSKEKVEGEEEREHLGEILGALIVEQIEDSSNQTEFRKGVELISEHSCRALANAIDYNNIPLTPLWRLLAKSRVLVEARNLPKTVGAVIAVIAATAALCLIQVPFRLSGPATLTPVEKRDIFVREEGEVIDVPVKHGQMVEAGQLVAQLRNRDLDMQYERLLGEQAKAEQSLRGLIHRRNFAKDDDEKRQLAIDLSLAEMEVSKLTDQMALLAQKQQFLEVRSPISGEIVSWDVRDSLMQRPVSPGQILMTVVDPEQDWVLEVKMPEKRMQHIVSAQQELGQDLEVTYIMASQPGKQLEGKVIEIQRLAQSDPDEGQVVRIKVAIDKQKLMEAIPQLRTGATATAKVNCGTASLGYTWLHEVWEFIQSRVLF</sequence>
<evidence type="ECO:0000256" key="1">
    <source>
        <dbReference type="SAM" id="MobiDB-lite"/>
    </source>
</evidence>
<evidence type="ECO:0000313" key="3">
    <source>
        <dbReference type="EMBL" id="PQO44696.1"/>
    </source>
</evidence>
<feature type="compositionally biased region" description="Polar residues" evidence="1">
    <location>
        <begin position="1"/>
        <end position="14"/>
    </location>
</feature>
<protein>
    <submittedName>
        <fullName evidence="3">Hemolysin D</fullName>
    </submittedName>
</protein>
<dbReference type="AlphaFoldDB" id="A0A2S8GJT4"/>
<dbReference type="SUPFAM" id="SSF111369">
    <property type="entry name" value="HlyD-like secretion proteins"/>
    <property type="match status" value="1"/>
</dbReference>
<evidence type="ECO:0000313" key="4">
    <source>
        <dbReference type="Proteomes" id="UP000237819"/>
    </source>
</evidence>
<reference evidence="3 4" key="1">
    <citation type="submission" date="2018-02" db="EMBL/GenBank/DDBJ databases">
        <title>Comparative genomes isolates from brazilian mangrove.</title>
        <authorList>
            <person name="Araujo J.E."/>
            <person name="Taketani R.G."/>
            <person name="Silva M.C.P."/>
            <person name="Loureco M.V."/>
            <person name="Andreote F.D."/>
        </authorList>
    </citation>
    <scope>NUCLEOTIDE SEQUENCE [LARGE SCALE GENOMIC DNA]</scope>
    <source>
        <strain evidence="3 4">Nap-Phe MGV</strain>
    </source>
</reference>
<gene>
    <name evidence="3" type="ORF">C5Y93_18200</name>
</gene>
<feature type="region of interest" description="Disordered" evidence="1">
    <location>
        <begin position="1"/>
        <end position="31"/>
    </location>
</feature>
<dbReference type="PANTHER" id="PTHR30367">
    <property type="entry name" value="P-HYDROXYBENZOIC ACID EFFLUX PUMP SUBUNIT AAEA-RELATED"/>
    <property type="match status" value="1"/>
</dbReference>
<dbReference type="Gene3D" id="2.40.50.100">
    <property type="match status" value="1"/>
</dbReference>
<accession>A0A2S8GJT4</accession>
<dbReference type="EMBL" id="PUHZ01000018">
    <property type="protein sequence ID" value="PQO44696.1"/>
    <property type="molecule type" value="Genomic_DNA"/>
</dbReference>
<feature type="domain" description="GAF" evidence="2">
    <location>
        <begin position="220"/>
        <end position="388"/>
    </location>
</feature>
<dbReference type="Gene3D" id="1.10.287.470">
    <property type="entry name" value="Helix hairpin bin"/>
    <property type="match status" value="1"/>
</dbReference>
<proteinExistence type="predicted"/>
<dbReference type="InterPro" id="IPR003018">
    <property type="entry name" value="GAF"/>
</dbReference>
<dbReference type="PANTHER" id="PTHR30367:SF1">
    <property type="entry name" value="MULTIDRUG RESISTANCE PROTEIN MDTN"/>
    <property type="match status" value="1"/>
</dbReference>
<name>A0A2S8GJT4_9BACT</name>
<dbReference type="SMART" id="SM00065">
    <property type="entry name" value="GAF"/>
    <property type="match status" value="1"/>
</dbReference>
<feature type="compositionally biased region" description="Low complexity" evidence="1">
    <location>
        <begin position="15"/>
        <end position="29"/>
    </location>
</feature>
<comment type="caution">
    <text evidence="3">The sequence shown here is derived from an EMBL/GenBank/DDBJ whole genome shotgun (WGS) entry which is preliminary data.</text>
</comment>
<dbReference type="Proteomes" id="UP000237819">
    <property type="component" value="Unassembled WGS sequence"/>
</dbReference>
<dbReference type="Gene3D" id="3.30.450.40">
    <property type="match status" value="1"/>
</dbReference>
<dbReference type="InterPro" id="IPR029016">
    <property type="entry name" value="GAF-like_dom_sf"/>
</dbReference>
<dbReference type="InterPro" id="IPR050393">
    <property type="entry name" value="MFP_Efflux_Pump"/>
</dbReference>